<dbReference type="AlphaFoldDB" id="A0A1H4S6U1"/>
<protein>
    <submittedName>
        <fullName evidence="3">Crotonobetainyl-CoA:carnitine CoA-transferase CaiB</fullName>
    </submittedName>
</protein>
<reference evidence="3 4" key="1">
    <citation type="submission" date="2016-10" db="EMBL/GenBank/DDBJ databases">
        <authorList>
            <person name="de Groot N.N."/>
        </authorList>
    </citation>
    <scope>NUCLEOTIDE SEQUENCE [LARGE SCALE GENOMIC DNA]</scope>
    <source>
        <strain evidence="3 4">GAS522</strain>
    </source>
</reference>
<evidence type="ECO:0000313" key="3">
    <source>
        <dbReference type="EMBL" id="SEC39738.1"/>
    </source>
</evidence>
<dbReference type="InterPro" id="IPR023606">
    <property type="entry name" value="CoA-Trfase_III_dom_1_sf"/>
</dbReference>
<dbReference type="InterPro" id="IPR003673">
    <property type="entry name" value="CoA-Trfase_fam_III"/>
</dbReference>
<dbReference type="EMBL" id="FNTI01000001">
    <property type="protein sequence ID" value="SEC39738.1"/>
    <property type="molecule type" value="Genomic_DNA"/>
</dbReference>
<dbReference type="Gene3D" id="3.40.50.10540">
    <property type="entry name" value="Crotonobetainyl-coa:carnitine coa-transferase, domain 1"/>
    <property type="match status" value="1"/>
</dbReference>
<feature type="region of interest" description="Disordered" evidence="2">
    <location>
        <begin position="364"/>
        <end position="383"/>
    </location>
</feature>
<dbReference type="Proteomes" id="UP000183208">
    <property type="component" value="Unassembled WGS sequence"/>
</dbReference>
<dbReference type="OrthoDB" id="9806585at2"/>
<dbReference type="GO" id="GO:0008410">
    <property type="term" value="F:CoA-transferase activity"/>
    <property type="evidence" value="ECO:0007669"/>
    <property type="project" value="TreeGrafter"/>
</dbReference>
<evidence type="ECO:0000256" key="1">
    <source>
        <dbReference type="ARBA" id="ARBA00022679"/>
    </source>
</evidence>
<evidence type="ECO:0000313" key="4">
    <source>
        <dbReference type="Proteomes" id="UP000183208"/>
    </source>
</evidence>
<dbReference type="PANTHER" id="PTHR48207">
    <property type="entry name" value="SUCCINATE--HYDROXYMETHYLGLUTARATE COA-TRANSFERASE"/>
    <property type="match status" value="1"/>
</dbReference>
<dbReference type="PANTHER" id="PTHR48207:SF4">
    <property type="entry name" value="BLL6097 PROTEIN"/>
    <property type="match status" value="1"/>
</dbReference>
<dbReference type="InterPro" id="IPR044855">
    <property type="entry name" value="CoA-Trfase_III_dom3_sf"/>
</dbReference>
<name>A0A1H4S6U1_9BRAD</name>
<keyword evidence="1 3" id="KW-0808">Transferase</keyword>
<dbReference type="RefSeq" id="WP_074817023.1">
    <property type="nucleotide sequence ID" value="NZ_FNTI01000001.1"/>
</dbReference>
<dbReference type="Gene3D" id="3.30.1540.10">
    <property type="entry name" value="formyl-coa transferase, domain 3"/>
    <property type="match status" value="1"/>
</dbReference>
<organism evidence="3 4">
    <name type="scientific">Bradyrhizobium lablabi</name>
    <dbReference type="NCBI Taxonomy" id="722472"/>
    <lineage>
        <taxon>Bacteria</taxon>
        <taxon>Pseudomonadati</taxon>
        <taxon>Pseudomonadota</taxon>
        <taxon>Alphaproteobacteria</taxon>
        <taxon>Hyphomicrobiales</taxon>
        <taxon>Nitrobacteraceae</taxon>
        <taxon>Bradyrhizobium</taxon>
    </lineage>
</organism>
<dbReference type="Pfam" id="PF02515">
    <property type="entry name" value="CoA_transf_3"/>
    <property type="match status" value="1"/>
</dbReference>
<proteinExistence type="predicted"/>
<evidence type="ECO:0000256" key="2">
    <source>
        <dbReference type="SAM" id="MobiDB-lite"/>
    </source>
</evidence>
<gene>
    <name evidence="3" type="ORF">SAMN05444171_1307</name>
</gene>
<sequence>MTSANTPAPAIGAPAGPLAGVRIIDLTSVMMGPYATMILGDYGADVIKVESPDGDVMRFAAPMRHPKMGAMYLQGNRNKRSIVLDLKKPSGRAALLRLAATADVFVHNVRPAAMGRLKLGAHDLLAINPRLVYASLHGFGETGPYAGRPAYDDLIQGLTALPALTGTITGEPRYSPATMADRIVGLNAVHAILAALFHRERSGEGQAIEIPMFETMAQFVLGDHMSGRSFEPPIGPAGYSRLLSPDRRPYQTSDGYVCALVYSDKQWTAFFRLIGLDNEADRDPRLNSIDARTRNYDFVYDWFSQMMKTRTTAEWMAFFNEADIPHAPLHDLDSLIDDPHLAAVGLLHTMEHPTEGTLRVAGPAATWSKTPPSIRRHPPRLGEHGGEILREAGFSEDEIGGLIAEGGLTEADS</sequence>
<dbReference type="SUPFAM" id="SSF89796">
    <property type="entry name" value="CoA-transferase family III (CaiB/BaiF)"/>
    <property type="match status" value="1"/>
</dbReference>
<dbReference type="InterPro" id="IPR050483">
    <property type="entry name" value="CoA-transferase_III_domain"/>
</dbReference>
<accession>A0A1H4S6U1</accession>